<dbReference type="Pfam" id="PF13962">
    <property type="entry name" value="PGG"/>
    <property type="match status" value="1"/>
</dbReference>
<keyword evidence="10" id="KW-1185">Reference proteome</keyword>
<keyword evidence="4 7" id="KW-1133">Transmembrane helix</keyword>
<evidence type="ECO:0000313" key="10">
    <source>
        <dbReference type="Proteomes" id="UP000327013"/>
    </source>
</evidence>
<keyword evidence="3" id="KW-0677">Repeat</keyword>
<gene>
    <name evidence="9" type="ORF">FH972_014369</name>
</gene>
<evidence type="ECO:0000256" key="6">
    <source>
        <dbReference type="ARBA" id="ARBA00023136"/>
    </source>
</evidence>
<dbReference type="AlphaFoldDB" id="A0A5N6R9F5"/>
<dbReference type="InterPro" id="IPR026961">
    <property type="entry name" value="PGG_dom"/>
</dbReference>
<feature type="transmembrane region" description="Helical" evidence="7">
    <location>
        <begin position="113"/>
        <end position="130"/>
    </location>
</feature>
<evidence type="ECO:0000256" key="4">
    <source>
        <dbReference type="ARBA" id="ARBA00022989"/>
    </source>
</evidence>
<feature type="transmembrane region" description="Helical" evidence="7">
    <location>
        <begin position="155"/>
        <end position="177"/>
    </location>
</feature>
<keyword evidence="6 7" id="KW-0472">Membrane</keyword>
<dbReference type="EMBL" id="CM017326">
    <property type="protein sequence ID" value="KAE8075675.1"/>
    <property type="molecule type" value="Genomic_DNA"/>
</dbReference>
<evidence type="ECO:0000256" key="7">
    <source>
        <dbReference type="SAM" id="Phobius"/>
    </source>
</evidence>
<name>A0A5N6R9F5_9ROSI</name>
<proteinExistence type="predicted"/>
<dbReference type="GO" id="GO:0005886">
    <property type="term" value="C:plasma membrane"/>
    <property type="evidence" value="ECO:0007669"/>
    <property type="project" value="TreeGrafter"/>
</dbReference>
<evidence type="ECO:0000256" key="5">
    <source>
        <dbReference type="ARBA" id="ARBA00023043"/>
    </source>
</evidence>
<accession>A0A5N6R9F5</accession>
<evidence type="ECO:0000256" key="3">
    <source>
        <dbReference type="ARBA" id="ARBA00022737"/>
    </source>
</evidence>
<reference evidence="9 10" key="1">
    <citation type="submission" date="2019-06" db="EMBL/GenBank/DDBJ databases">
        <title>A chromosomal-level reference genome of Carpinus fangiana (Coryloideae, Betulaceae).</title>
        <authorList>
            <person name="Yang X."/>
            <person name="Wang Z."/>
            <person name="Zhang L."/>
            <person name="Hao G."/>
            <person name="Liu J."/>
            <person name="Yang Y."/>
        </authorList>
    </citation>
    <scope>NUCLEOTIDE SEQUENCE [LARGE SCALE GENOMIC DNA]</scope>
    <source>
        <strain evidence="9">Cfa_2016G</strain>
        <tissue evidence="9">Leaf</tissue>
    </source>
</reference>
<dbReference type="PANTHER" id="PTHR24186">
    <property type="entry name" value="PROTEIN PHOSPHATASE 1 REGULATORY SUBUNIT"/>
    <property type="match status" value="1"/>
</dbReference>
<evidence type="ECO:0000313" key="9">
    <source>
        <dbReference type="EMBL" id="KAE8075675.1"/>
    </source>
</evidence>
<dbReference type="PANTHER" id="PTHR24186:SF38">
    <property type="entry name" value="ANKYRIN REPEAT FAMILY PROTEIN"/>
    <property type="match status" value="1"/>
</dbReference>
<organism evidence="9 10">
    <name type="scientific">Carpinus fangiana</name>
    <dbReference type="NCBI Taxonomy" id="176857"/>
    <lineage>
        <taxon>Eukaryota</taxon>
        <taxon>Viridiplantae</taxon>
        <taxon>Streptophyta</taxon>
        <taxon>Embryophyta</taxon>
        <taxon>Tracheophyta</taxon>
        <taxon>Spermatophyta</taxon>
        <taxon>Magnoliopsida</taxon>
        <taxon>eudicotyledons</taxon>
        <taxon>Gunneridae</taxon>
        <taxon>Pentapetalae</taxon>
        <taxon>rosids</taxon>
        <taxon>fabids</taxon>
        <taxon>Fagales</taxon>
        <taxon>Betulaceae</taxon>
        <taxon>Carpinus</taxon>
    </lineage>
</organism>
<evidence type="ECO:0000256" key="2">
    <source>
        <dbReference type="ARBA" id="ARBA00022692"/>
    </source>
</evidence>
<evidence type="ECO:0000259" key="8">
    <source>
        <dbReference type="Pfam" id="PF13962"/>
    </source>
</evidence>
<keyword evidence="5" id="KW-0040">ANK repeat</keyword>
<comment type="subcellular location">
    <subcellularLocation>
        <location evidence="1">Membrane</location>
        <topology evidence="1">Multi-pass membrane protein</topology>
    </subcellularLocation>
</comment>
<keyword evidence="2 7" id="KW-0812">Transmembrane</keyword>
<feature type="domain" description="PGG" evidence="8">
    <location>
        <begin position="110"/>
        <end position="199"/>
    </location>
</feature>
<feature type="transmembrane region" description="Helical" evidence="7">
    <location>
        <begin position="184"/>
        <end position="205"/>
    </location>
</feature>
<dbReference type="Proteomes" id="UP000327013">
    <property type="component" value="Chromosome 6"/>
</dbReference>
<dbReference type="OrthoDB" id="674805at2759"/>
<evidence type="ECO:0000256" key="1">
    <source>
        <dbReference type="ARBA" id="ARBA00004141"/>
    </source>
</evidence>
<sequence length="211" mass="23191">MVANKKLAAGVNVSNKSGLTALAVSDVIQQMVMGEPTDYMIRDLLLCAGALRASELEHIDTAHVHHRQISVRAAPPPQALWQFLLHEISHLNPWRFWKTLAKEVKKSPPQTRNALLVVAVLIATITYQAIRNPPNGIYIGDYSENANIADNLQEFIPFMVPNSIAFFVSLAVIVLFMDEFPLKALLGIAVRCMAASYLCGLFLIGPTSLNA</sequence>
<protein>
    <recommendedName>
        <fullName evidence="8">PGG domain-containing protein</fullName>
    </recommendedName>
</protein>